<sequence>MYKLFTNGACKYTPICTVSARRVVSFLVVIVIGRDRFLAGEVDDQACAWVDFPKNANLQGPQAVAIGNGDALMTLMWSLKVCNISRKVLATLVGDLAAPTGCCWAIAANVWTPVIIVDSKAATTAVGWALRLTCSTARPTASTAGEDGSPSNRVLSTGVGRIVPSAINSSARRATLGPNIRSAAGAESTTSAA</sequence>
<evidence type="ECO:0000313" key="1">
    <source>
        <dbReference type="Proteomes" id="UP000887565"/>
    </source>
</evidence>
<proteinExistence type="predicted"/>
<reference evidence="2" key="1">
    <citation type="submission" date="2022-11" db="UniProtKB">
        <authorList>
            <consortium name="WormBaseParasite"/>
        </authorList>
    </citation>
    <scope>IDENTIFICATION</scope>
</reference>
<dbReference type="AlphaFoldDB" id="A0A915J906"/>
<accession>A0A915J906</accession>
<evidence type="ECO:0000313" key="2">
    <source>
        <dbReference type="WBParaSite" id="nRc.2.0.1.t22963-RA"/>
    </source>
</evidence>
<keyword evidence="1" id="KW-1185">Reference proteome</keyword>
<protein>
    <submittedName>
        <fullName evidence="2">Uncharacterized protein</fullName>
    </submittedName>
</protein>
<name>A0A915J906_ROMCU</name>
<dbReference type="WBParaSite" id="nRc.2.0.1.t22963-RA">
    <property type="protein sequence ID" value="nRc.2.0.1.t22963-RA"/>
    <property type="gene ID" value="nRc.2.0.1.g22963"/>
</dbReference>
<organism evidence="1 2">
    <name type="scientific">Romanomermis culicivorax</name>
    <name type="common">Nematode worm</name>
    <dbReference type="NCBI Taxonomy" id="13658"/>
    <lineage>
        <taxon>Eukaryota</taxon>
        <taxon>Metazoa</taxon>
        <taxon>Ecdysozoa</taxon>
        <taxon>Nematoda</taxon>
        <taxon>Enoplea</taxon>
        <taxon>Dorylaimia</taxon>
        <taxon>Mermithida</taxon>
        <taxon>Mermithoidea</taxon>
        <taxon>Mermithidae</taxon>
        <taxon>Romanomermis</taxon>
    </lineage>
</organism>
<dbReference type="Proteomes" id="UP000887565">
    <property type="component" value="Unplaced"/>
</dbReference>